<dbReference type="GO" id="GO:0044874">
    <property type="term" value="P:lipoprotein localization to outer membrane"/>
    <property type="evidence" value="ECO:0007669"/>
    <property type="project" value="UniProtKB-UniRule"/>
</dbReference>
<accession>A0A119CUY0</accession>
<evidence type="ECO:0000313" key="12">
    <source>
        <dbReference type="Proteomes" id="UP000064243"/>
    </source>
</evidence>
<evidence type="ECO:0000256" key="3">
    <source>
        <dbReference type="ARBA" id="ARBA00011245"/>
    </source>
</evidence>
<evidence type="ECO:0000313" key="11">
    <source>
        <dbReference type="EMBL" id="KVW94381.1"/>
    </source>
</evidence>
<keyword evidence="9 10" id="KW-0143">Chaperone</keyword>
<dbReference type="PANTHER" id="PTHR35869">
    <property type="entry name" value="OUTER-MEMBRANE LIPOPROTEIN CARRIER PROTEIN"/>
    <property type="match status" value="1"/>
</dbReference>
<proteinExistence type="inferred from homology"/>
<dbReference type="PATRIC" id="fig|36861.3.peg.2488"/>
<evidence type="ECO:0000256" key="9">
    <source>
        <dbReference type="ARBA" id="ARBA00023186"/>
    </source>
</evidence>
<protein>
    <recommendedName>
        <fullName evidence="4 10">Outer-membrane lipoprotein carrier protein</fullName>
    </recommendedName>
</protein>
<reference evidence="11 12" key="1">
    <citation type="journal article" date="2015" name="Appl. Environ. Microbiol.">
        <title>Aerobic and Anaerobic Thiosulfate Oxidation by a Cold-Adapted, Subglacial Chemoautotroph.</title>
        <authorList>
            <person name="Harrold Z.R."/>
            <person name="Skidmore M.L."/>
            <person name="Hamilton T.L."/>
            <person name="Desch L."/>
            <person name="Amada K."/>
            <person name="van Gelder W."/>
            <person name="Glover K."/>
            <person name="Roden E.E."/>
            <person name="Boyd E.S."/>
        </authorList>
    </citation>
    <scope>NUCLEOTIDE SEQUENCE [LARGE SCALE GENOMIC DNA]</scope>
    <source>
        <strain evidence="11 12">RG</strain>
    </source>
</reference>
<comment type="subunit">
    <text evidence="3 10">Monomer.</text>
</comment>
<comment type="similarity">
    <text evidence="2 10">Belongs to the LolA family.</text>
</comment>
<keyword evidence="6 10" id="KW-0732">Signal</keyword>
<evidence type="ECO:0000256" key="6">
    <source>
        <dbReference type="ARBA" id="ARBA00022729"/>
    </source>
</evidence>
<keyword evidence="12" id="KW-1185">Reference proteome</keyword>
<dbReference type="NCBIfam" id="TIGR00547">
    <property type="entry name" value="lolA"/>
    <property type="match status" value="1"/>
</dbReference>
<dbReference type="RefSeq" id="WP_059757654.1">
    <property type="nucleotide sequence ID" value="NZ_LDUG01000036.1"/>
</dbReference>
<dbReference type="HAMAP" id="MF_00240">
    <property type="entry name" value="LolA"/>
    <property type="match status" value="1"/>
</dbReference>
<keyword evidence="7 10" id="KW-0574">Periplasm</keyword>
<dbReference type="SUPFAM" id="SSF89392">
    <property type="entry name" value="Prokaryotic lipoproteins and lipoprotein localization factors"/>
    <property type="match status" value="1"/>
</dbReference>
<organism evidence="11 12">
    <name type="scientific">Thiobacillus denitrificans</name>
    <dbReference type="NCBI Taxonomy" id="36861"/>
    <lineage>
        <taxon>Bacteria</taxon>
        <taxon>Pseudomonadati</taxon>
        <taxon>Pseudomonadota</taxon>
        <taxon>Betaproteobacteria</taxon>
        <taxon>Nitrosomonadales</taxon>
        <taxon>Thiobacillaceae</taxon>
        <taxon>Thiobacillus</taxon>
    </lineage>
</organism>
<keyword evidence="5 10" id="KW-0813">Transport</keyword>
<dbReference type="OrthoDB" id="9787361at2"/>
<dbReference type="GO" id="GO:0030288">
    <property type="term" value="C:outer membrane-bounded periplasmic space"/>
    <property type="evidence" value="ECO:0007669"/>
    <property type="project" value="TreeGrafter"/>
</dbReference>
<evidence type="ECO:0000256" key="10">
    <source>
        <dbReference type="HAMAP-Rule" id="MF_00240"/>
    </source>
</evidence>
<evidence type="ECO:0000256" key="1">
    <source>
        <dbReference type="ARBA" id="ARBA00004418"/>
    </source>
</evidence>
<dbReference type="EMBL" id="LDUG01000036">
    <property type="protein sequence ID" value="KVW94381.1"/>
    <property type="molecule type" value="Genomic_DNA"/>
</dbReference>
<feature type="signal peptide" evidence="10">
    <location>
        <begin position="1"/>
        <end position="23"/>
    </location>
</feature>
<feature type="chain" id="PRO_5008998797" description="Outer-membrane lipoprotein carrier protein" evidence="10">
    <location>
        <begin position="24"/>
        <end position="207"/>
    </location>
</feature>
<dbReference type="Gene3D" id="2.50.20.10">
    <property type="entry name" value="Lipoprotein localisation LolA/LolB/LppX"/>
    <property type="match status" value="1"/>
</dbReference>
<comment type="caution">
    <text evidence="11">The sequence shown here is derived from an EMBL/GenBank/DDBJ whole genome shotgun (WGS) entry which is preliminary data.</text>
</comment>
<name>A0A119CUY0_THIDE</name>
<evidence type="ECO:0000256" key="2">
    <source>
        <dbReference type="ARBA" id="ARBA00007615"/>
    </source>
</evidence>
<dbReference type="STRING" id="1123392.GCA_000376425_01105"/>
<dbReference type="InterPro" id="IPR029046">
    <property type="entry name" value="LolA/LolB/LppX"/>
</dbReference>
<dbReference type="Proteomes" id="UP000064243">
    <property type="component" value="Unassembled WGS sequence"/>
</dbReference>
<evidence type="ECO:0000256" key="8">
    <source>
        <dbReference type="ARBA" id="ARBA00022927"/>
    </source>
</evidence>
<sequence precursor="true">MKQFIVACALALPLILNAGLAHAGGVERLKAFIAGVKTAEAEFTQTVADKSGRVTQEASGKMAFARPGKFRWDYNAPYEQMIVGDGVKLWLYDVDLEQVTVKSLGDVIAGTPAALLAGDDSIEKYFSLKNAGQAGGLEWLEATPTTRDTTFERIRMGFKGDVLVQMELFDFFGQRTTLKLSRFVRNPSIPPSRFQFTPPKGADIIGE</sequence>
<comment type="function">
    <text evidence="10">Participates in the translocation of lipoproteins from the inner membrane to the outer membrane. Only forms a complex with a lipoprotein if the residue after the N-terminal Cys is not an aspartate (The Asp acts as a targeting signal to indicate that the lipoprotein should stay in the inner membrane).</text>
</comment>
<dbReference type="Pfam" id="PF03548">
    <property type="entry name" value="LolA"/>
    <property type="match status" value="1"/>
</dbReference>
<evidence type="ECO:0000256" key="5">
    <source>
        <dbReference type="ARBA" id="ARBA00022448"/>
    </source>
</evidence>
<gene>
    <name evidence="10" type="primary">lolA</name>
    <name evidence="11" type="ORF">ABW22_13490</name>
</gene>
<evidence type="ECO:0000256" key="7">
    <source>
        <dbReference type="ARBA" id="ARBA00022764"/>
    </source>
</evidence>
<dbReference type="InterPro" id="IPR018323">
    <property type="entry name" value="OM_lipoprot_carrier_LolA_Pbac"/>
</dbReference>
<comment type="subcellular location">
    <subcellularLocation>
        <location evidence="1 10">Periplasm</location>
    </subcellularLocation>
</comment>
<dbReference type="GO" id="GO:0042953">
    <property type="term" value="P:lipoprotein transport"/>
    <property type="evidence" value="ECO:0007669"/>
    <property type="project" value="InterPro"/>
</dbReference>
<keyword evidence="8 10" id="KW-0653">Protein transport</keyword>
<dbReference type="InterPro" id="IPR004564">
    <property type="entry name" value="OM_lipoprot_carrier_LolA-like"/>
</dbReference>
<dbReference type="PANTHER" id="PTHR35869:SF1">
    <property type="entry name" value="OUTER-MEMBRANE LIPOPROTEIN CARRIER PROTEIN"/>
    <property type="match status" value="1"/>
</dbReference>
<dbReference type="AlphaFoldDB" id="A0A119CUY0"/>
<dbReference type="CDD" id="cd16325">
    <property type="entry name" value="LolA"/>
    <property type="match status" value="1"/>
</dbReference>
<evidence type="ECO:0000256" key="4">
    <source>
        <dbReference type="ARBA" id="ARBA00014035"/>
    </source>
</evidence>